<evidence type="ECO:0000313" key="4">
    <source>
        <dbReference type="Proteomes" id="UP001201812"/>
    </source>
</evidence>
<feature type="compositionally biased region" description="Gly residues" evidence="1">
    <location>
        <begin position="25"/>
        <end position="48"/>
    </location>
</feature>
<name>A0AAD4MY06_9BILA</name>
<evidence type="ECO:0000313" key="3">
    <source>
        <dbReference type="EMBL" id="KAI1707706.1"/>
    </source>
</evidence>
<reference evidence="3" key="1">
    <citation type="submission" date="2022-01" db="EMBL/GenBank/DDBJ databases">
        <title>Genome Sequence Resource for Two Populations of Ditylenchus destructor, the Migratory Endoparasitic Phytonematode.</title>
        <authorList>
            <person name="Zhang H."/>
            <person name="Lin R."/>
            <person name="Xie B."/>
        </authorList>
    </citation>
    <scope>NUCLEOTIDE SEQUENCE</scope>
    <source>
        <strain evidence="3">BazhouSP</strain>
    </source>
</reference>
<feature type="signal peptide" evidence="2">
    <location>
        <begin position="1"/>
        <end position="18"/>
    </location>
</feature>
<sequence length="269" mass="29094">MILPIFGLFLVLVAPGASIVLSRGSDGGRGSGDPRGSSGARGSGGGRGSSYRRGLESADLEKEVDGFLKVLRKDNDEVLRLAEDLLKQTQAAKILDLTKELSKEFSIVQSVSNRHLEDRRLVPLSYTDDLVINVLEALNVGPEGLFYIPSLSAVEASSGLYSRPPRVVTNPLVDSNHTPVTYEDLIKRLGGLAKAYADALNKNVKLIPLAVIDDSFIPSLGRMVARKPYKDFAVALVEVVPSWEPLGVELKALAALAIRIHDRIIPIPY</sequence>
<accession>A0AAD4MY06</accession>
<evidence type="ECO:0000256" key="1">
    <source>
        <dbReference type="SAM" id="MobiDB-lite"/>
    </source>
</evidence>
<organism evidence="3 4">
    <name type="scientific">Ditylenchus destructor</name>
    <dbReference type="NCBI Taxonomy" id="166010"/>
    <lineage>
        <taxon>Eukaryota</taxon>
        <taxon>Metazoa</taxon>
        <taxon>Ecdysozoa</taxon>
        <taxon>Nematoda</taxon>
        <taxon>Chromadorea</taxon>
        <taxon>Rhabditida</taxon>
        <taxon>Tylenchina</taxon>
        <taxon>Tylenchomorpha</taxon>
        <taxon>Sphaerularioidea</taxon>
        <taxon>Anguinidae</taxon>
        <taxon>Anguininae</taxon>
        <taxon>Ditylenchus</taxon>
    </lineage>
</organism>
<comment type="caution">
    <text evidence="3">The sequence shown here is derived from an EMBL/GenBank/DDBJ whole genome shotgun (WGS) entry which is preliminary data.</text>
</comment>
<gene>
    <name evidence="3" type="ORF">DdX_12261</name>
</gene>
<protein>
    <submittedName>
        <fullName evidence="3">Uncharacterized protein</fullName>
    </submittedName>
</protein>
<proteinExistence type="predicted"/>
<feature type="chain" id="PRO_5041966517" evidence="2">
    <location>
        <begin position="19"/>
        <end position="269"/>
    </location>
</feature>
<dbReference type="Proteomes" id="UP001201812">
    <property type="component" value="Unassembled WGS sequence"/>
</dbReference>
<dbReference type="EMBL" id="JAKKPZ010000039">
    <property type="protein sequence ID" value="KAI1707706.1"/>
    <property type="molecule type" value="Genomic_DNA"/>
</dbReference>
<keyword evidence="2" id="KW-0732">Signal</keyword>
<dbReference type="AlphaFoldDB" id="A0AAD4MY06"/>
<feature type="region of interest" description="Disordered" evidence="1">
    <location>
        <begin position="23"/>
        <end position="53"/>
    </location>
</feature>
<keyword evidence="4" id="KW-1185">Reference proteome</keyword>
<evidence type="ECO:0000256" key="2">
    <source>
        <dbReference type="SAM" id="SignalP"/>
    </source>
</evidence>